<dbReference type="AlphaFoldDB" id="A0A178BZV8"/>
<dbReference type="PANTHER" id="PTHR43861">
    <property type="entry name" value="TRANS-ACONITATE 2-METHYLTRANSFERASE-RELATED"/>
    <property type="match status" value="1"/>
</dbReference>
<evidence type="ECO:0000313" key="3">
    <source>
        <dbReference type="Proteomes" id="UP000185904"/>
    </source>
</evidence>
<dbReference type="RefSeq" id="XP_022494727.1">
    <property type="nucleotide sequence ID" value="XM_022649299.1"/>
</dbReference>
<dbReference type="GeneID" id="34594431"/>
<accession>A0A178BZV8</accession>
<feature type="domain" description="Methyltransferase type 12" evidence="1">
    <location>
        <begin position="66"/>
        <end position="167"/>
    </location>
</feature>
<dbReference type="SUPFAM" id="SSF53335">
    <property type="entry name" value="S-adenosyl-L-methionine-dependent methyltransferases"/>
    <property type="match status" value="1"/>
</dbReference>
<keyword evidence="3" id="KW-1185">Reference proteome</keyword>
<name>A0A178BZV8_9EURO</name>
<protein>
    <recommendedName>
        <fullName evidence="1">Methyltransferase type 12 domain-containing protein</fullName>
    </recommendedName>
</protein>
<dbReference type="Gene3D" id="3.40.50.150">
    <property type="entry name" value="Vaccinia Virus protein VP39"/>
    <property type="match status" value="1"/>
</dbReference>
<reference evidence="2 3" key="1">
    <citation type="submission" date="2016-03" db="EMBL/GenBank/DDBJ databases">
        <title>The draft genome sequence of Fonsecaea nubica causative agent of cutaneous subcutaneous infection in human host.</title>
        <authorList>
            <person name="Costa F."/>
            <person name="Sybren D.H."/>
            <person name="Raittz R.T."/>
            <person name="Weiss V.A."/>
            <person name="Leao A.C."/>
            <person name="Gomes R."/>
            <person name="De Souza E.M."/>
            <person name="Pedrosa F.O."/>
            <person name="Steffens M.B."/>
            <person name="Bombassaro A."/>
            <person name="Tadra-Sfeir M.Z."/>
            <person name="Moreno L.F."/>
            <person name="Najafzadeh M.J."/>
            <person name="Felipe M.S."/>
            <person name="Teixeira M."/>
            <person name="Sun J."/>
            <person name="Xi L."/>
            <person name="Castro M.A."/>
            <person name="Vicente V.A."/>
        </authorList>
    </citation>
    <scope>NUCLEOTIDE SEQUENCE [LARGE SCALE GENOMIC DNA]</scope>
    <source>
        <strain evidence="2 3">CBS 269.64</strain>
    </source>
</reference>
<organism evidence="2 3">
    <name type="scientific">Fonsecaea nubica</name>
    <dbReference type="NCBI Taxonomy" id="856822"/>
    <lineage>
        <taxon>Eukaryota</taxon>
        <taxon>Fungi</taxon>
        <taxon>Dikarya</taxon>
        <taxon>Ascomycota</taxon>
        <taxon>Pezizomycotina</taxon>
        <taxon>Eurotiomycetes</taxon>
        <taxon>Chaetothyriomycetidae</taxon>
        <taxon>Chaetothyriales</taxon>
        <taxon>Herpotrichiellaceae</taxon>
        <taxon>Fonsecaea</taxon>
    </lineage>
</organism>
<evidence type="ECO:0000259" key="1">
    <source>
        <dbReference type="Pfam" id="PF08242"/>
    </source>
</evidence>
<dbReference type="PANTHER" id="PTHR43861:SF1">
    <property type="entry name" value="TRANS-ACONITATE 2-METHYLTRANSFERASE"/>
    <property type="match status" value="1"/>
</dbReference>
<proteinExistence type="predicted"/>
<dbReference type="EMBL" id="LVCJ01000131">
    <property type="protein sequence ID" value="OAL23178.1"/>
    <property type="molecule type" value="Genomic_DNA"/>
</dbReference>
<dbReference type="InterPro" id="IPR029063">
    <property type="entry name" value="SAM-dependent_MTases_sf"/>
</dbReference>
<dbReference type="CDD" id="cd02440">
    <property type="entry name" value="AdoMet_MTases"/>
    <property type="match status" value="1"/>
</dbReference>
<dbReference type="Proteomes" id="UP000185904">
    <property type="component" value="Unassembled WGS sequence"/>
</dbReference>
<sequence>MADITTRNREHFDLELSSQVASSHQDTWAPFIQAVIEELKERRLWISAKLGSDSNSTDGKDPVKLLDYACGSGTVSKALIPYVTEAVGVDLSANMVAEYNKWAEGLDGHAHAKAHAFQCDLLAEPQPRDPVLCDFDIAVVCAALHHVADPEGLLRRLSKTLRPGGVCVVLDRVFSDERPELLLGTDLPEPARNVLQTINKHGFTEEDMRRYFHGAGMGRNFEFVVIERPFKVTLFGQEMELKSFIARGEVA</sequence>
<comment type="caution">
    <text evidence="2">The sequence shown here is derived from an EMBL/GenBank/DDBJ whole genome shotgun (WGS) entry which is preliminary data.</text>
</comment>
<dbReference type="OrthoDB" id="66144at2759"/>
<gene>
    <name evidence="2" type="ORF">AYO20_11046</name>
</gene>
<evidence type="ECO:0000313" key="2">
    <source>
        <dbReference type="EMBL" id="OAL23178.1"/>
    </source>
</evidence>
<dbReference type="InterPro" id="IPR013217">
    <property type="entry name" value="Methyltransf_12"/>
</dbReference>
<dbReference type="Pfam" id="PF08242">
    <property type="entry name" value="Methyltransf_12"/>
    <property type="match status" value="1"/>
</dbReference>